<dbReference type="OrthoDB" id="156620at2157"/>
<reference evidence="3 4" key="1">
    <citation type="journal article" date="2014" name="PLoS Genet.">
        <title>Phylogenetically driven sequencing of extremely halophilic archaea reveals strategies for static and dynamic osmo-response.</title>
        <authorList>
            <person name="Becker E.A."/>
            <person name="Seitzer P.M."/>
            <person name="Tritt A."/>
            <person name="Larsen D."/>
            <person name="Krusor M."/>
            <person name="Yao A.I."/>
            <person name="Wu D."/>
            <person name="Madern D."/>
            <person name="Eisen J.A."/>
            <person name="Darling A.E."/>
            <person name="Facciotti M.T."/>
        </authorList>
    </citation>
    <scope>NUCLEOTIDE SEQUENCE [LARGE SCALE GENOMIC DNA]</scope>
    <source>
        <strain evidence="3 4">JCM 12255</strain>
    </source>
</reference>
<feature type="domain" description="DUF7967" evidence="2">
    <location>
        <begin position="5"/>
        <end position="91"/>
    </location>
</feature>
<dbReference type="eggNOG" id="arCOG03917">
    <property type="taxonomic scope" value="Archaea"/>
</dbReference>
<feature type="compositionally biased region" description="Basic and acidic residues" evidence="1">
    <location>
        <begin position="68"/>
        <end position="83"/>
    </location>
</feature>
<dbReference type="STRING" id="1227499.C493_12324"/>
<feature type="region of interest" description="Disordered" evidence="1">
    <location>
        <begin position="65"/>
        <end position="91"/>
    </location>
</feature>
<keyword evidence="4" id="KW-1185">Reference proteome</keyword>
<comment type="caution">
    <text evidence="3">The sequence shown here is derived from an EMBL/GenBank/DDBJ whole genome shotgun (WGS) entry which is preliminary data.</text>
</comment>
<accession>L9WZX8</accession>
<sequence length="91" mass="10199">MSDDSETVQCWLVERDYGSRNIVTIVYATPDGSRYHQRERSQTLLQQGSAVTAGAEIAANDLEAVPDEDTRERYAAEAERTAEQYDPDDSI</sequence>
<dbReference type="PATRIC" id="fig|1227499.3.peg.2529"/>
<proteinExistence type="predicted"/>
<evidence type="ECO:0000313" key="4">
    <source>
        <dbReference type="Proteomes" id="UP000011602"/>
    </source>
</evidence>
<dbReference type="Pfam" id="PF25921">
    <property type="entry name" value="DUF7967"/>
    <property type="match status" value="1"/>
</dbReference>
<organism evidence="3 4">
    <name type="scientific">Natronolimnohabitans innermongolicus JCM 12255</name>
    <dbReference type="NCBI Taxonomy" id="1227499"/>
    <lineage>
        <taxon>Archaea</taxon>
        <taxon>Methanobacteriati</taxon>
        <taxon>Methanobacteriota</taxon>
        <taxon>Stenosarchaea group</taxon>
        <taxon>Halobacteria</taxon>
        <taxon>Halobacteriales</taxon>
        <taxon>Natrialbaceae</taxon>
        <taxon>Natronolimnohabitans</taxon>
    </lineage>
</organism>
<evidence type="ECO:0000256" key="1">
    <source>
        <dbReference type="SAM" id="MobiDB-lite"/>
    </source>
</evidence>
<dbReference type="InterPro" id="IPR058273">
    <property type="entry name" value="DUF7967"/>
</dbReference>
<name>L9WZX8_9EURY</name>
<gene>
    <name evidence="3" type="ORF">C493_12324</name>
</gene>
<evidence type="ECO:0000259" key="2">
    <source>
        <dbReference type="Pfam" id="PF25921"/>
    </source>
</evidence>
<dbReference type="AlphaFoldDB" id="L9WZX8"/>
<evidence type="ECO:0000313" key="3">
    <source>
        <dbReference type="EMBL" id="ELY54756.1"/>
    </source>
</evidence>
<dbReference type="EMBL" id="AOHZ01000055">
    <property type="protein sequence ID" value="ELY54756.1"/>
    <property type="molecule type" value="Genomic_DNA"/>
</dbReference>
<protein>
    <recommendedName>
        <fullName evidence="2">DUF7967 domain-containing protein</fullName>
    </recommendedName>
</protein>
<dbReference type="RefSeq" id="WP_007259743.1">
    <property type="nucleotide sequence ID" value="NZ_AOHZ01000055.1"/>
</dbReference>
<dbReference type="Proteomes" id="UP000011602">
    <property type="component" value="Unassembled WGS sequence"/>
</dbReference>